<dbReference type="InterPro" id="IPR013320">
    <property type="entry name" value="ConA-like_dom_sf"/>
</dbReference>
<comment type="caution">
    <text evidence="1">The sequence shown here is derived from an EMBL/GenBank/DDBJ whole genome shotgun (WGS) entry which is preliminary data.</text>
</comment>
<gene>
    <name evidence="1" type="primary">NRXN3_9</name>
    <name evidence="1" type="ORF">Ciccas_014518</name>
</gene>
<evidence type="ECO:0000313" key="2">
    <source>
        <dbReference type="Proteomes" id="UP001626550"/>
    </source>
</evidence>
<evidence type="ECO:0000313" key="1">
    <source>
        <dbReference type="EMBL" id="KAL3306983.1"/>
    </source>
</evidence>
<protein>
    <submittedName>
        <fullName evidence="1">Neurexin-3-beta</fullName>
    </submittedName>
</protein>
<keyword evidence="2" id="KW-1185">Reference proteome</keyword>
<dbReference type="Proteomes" id="UP001626550">
    <property type="component" value="Unassembled WGS sequence"/>
</dbReference>
<name>A0ABD2PI74_9PLAT</name>
<sequence>MEPREIPGVRVPLLPPNGQVIIGGADRDNVVPNLSGDAFRGSIYGADVFISNGRRNVSLDLLELATNPDWRANVHVGPGVNINVEMPNKSSVIQPTSGYTHENPRIRSYPQSISFDGSSNAVLRDRTWDFITEPSLEIAFHTFEPNGVLFFVYV</sequence>
<dbReference type="AlphaFoldDB" id="A0ABD2PI74"/>
<accession>A0ABD2PI74</accession>
<proteinExistence type="predicted"/>
<organism evidence="1 2">
    <name type="scientific">Cichlidogyrus casuarinus</name>
    <dbReference type="NCBI Taxonomy" id="1844966"/>
    <lineage>
        <taxon>Eukaryota</taxon>
        <taxon>Metazoa</taxon>
        <taxon>Spiralia</taxon>
        <taxon>Lophotrochozoa</taxon>
        <taxon>Platyhelminthes</taxon>
        <taxon>Monogenea</taxon>
        <taxon>Monopisthocotylea</taxon>
        <taxon>Dactylogyridea</taxon>
        <taxon>Ancyrocephalidae</taxon>
        <taxon>Cichlidogyrus</taxon>
    </lineage>
</organism>
<reference evidence="1 2" key="1">
    <citation type="submission" date="2024-11" db="EMBL/GenBank/DDBJ databases">
        <title>Adaptive evolution of stress response genes in parasites aligns with host niche diversity.</title>
        <authorList>
            <person name="Hahn C."/>
            <person name="Resl P."/>
        </authorList>
    </citation>
    <scope>NUCLEOTIDE SEQUENCE [LARGE SCALE GENOMIC DNA]</scope>
    <source>
        <strain evidence="1">EGGRZ-B1_66</strain>
        <tissue evidence="1">Body</tissue>
    </source>
</reference>
<dbReference type="EMBL" id="JBJKFK010008773">
    <property type="protein sequence ID" value="KAL3306983.1"/>
    <property type="molecule type" value="Genomic_DNA"/>
</dbReference>
<dbReference type="SUPFAM" id="SSF49899">
    <property type="entry name" value="Concanavalin A-like lectins/glucanases"/>
    <property type="match status" value="1"/>
</dbReference>